<protein>
    <recommendedName>
        <fullName evidence="9">Probable transaldolase</fullName>
        <ecNumber evidence="9">2.2.1.2</ecNumber>
    </recommendedName>
</protein>
<evidence type="ECO:0000313" key="10">
    <source>
        <dbReference type="EMBL" id="CTQ31449.1"/>
    </source>
</evidence>
<dbReference type="PROSITE" id="PS00958">
    <property type="entry name" value="TRANSALDOLASE_2"/>
    <property type="match status" value="1"/>
</dbReference>
<dbReference type="Gene3D" id="3.20.20.70">
    <property type="entry name" value="Aldolase class I"/>
    <property type="match status" value="1"/>
</dbReference>
<comment type="similarity">
    <text evidence="3 9">Belongs to the transaldolase family. Type 3B subfamily.</text>
</comment>
<dbReference type="EC" id="2.2.1.2" evidence="9"/>
<evidence type="ECO:0000256" key="4">
    <source>
        <dbReference type="ARBA" id="ARBA00022490"/>
    </source>
</evidence>
<dbReference type="InterPro" id="IPR022999">
    <property type="entry name" value="Transaldolase_3B"/>
</dbReference>
<dbReference type="PANTHER" id="PTHR10683:SF40">
    <property type="entry name" value="FRUCTOSE-6-PHOSPHATE ALDOLASE 1-RELATED"/>
    <property type="match status" value="1"/>
</dbReference>
<gene>
    <name evidence="9 10" type="primary">tal</name>
    <name evidence="10" type="ORF">JAN5088_00207</name>
</gene>
<feature type="active site" description="Schiff-base intermediate with substrate" evidence="9">
    <location>
        <position position="109"/>
    </location>
</feature>
<dbReference type="GO" id="GO:0016832">
    <property type="term" value="F:aldehyde-lyase activity"/>
    <property type="evidence" value="ECO:0007669"/>
    <property type="project" value="InterPro"/>
</dbReference>
<evidence type="ECO:0000256" key="5">
    <source>
        <dbReference type="ARBA" id="ARBA00022679"/>
    </source>
</evidence>
<proteinExistence type="inferred from homology"/>
<evidence type="ECO:0000256" key="3">
    <source>
        <dbReference type="ARBA" id="ARBA00005740"/>
    </source>
</evidence>
<evidence type="ECO:0000256" key="9">
    <source>
        <dbReference type="HAMAP-Rule" id="MF_00494"/>
    </source>
</evidence>
<evidence type="ECO:0000256" key="2">
    <source>
        <dbReference type="ARBA" id="ARBA00004857"/>
    </source>
</evidence>
<sequence length="243" mass="26077">MPEGWGLALTPGREYHGANAKTVEDAMKFFVDTADIDAIRELNDLGMVDGVTTNPSLILKSGRDIQDVTKEICDLVDGPVSAEVVATDFDEMLSEGRHLAKIADNICVKVPLTWAGLRACKVLTDEGTQVNVTLCFSANQALLAAKAGATFISPFIGRLDDINTDGMDLIQDIRTIYDNYDFGTQILAASIRSANHMKEAALIGADVATAPPGVIQAMIKHPLTDAGLDAFLKDWAKTGQKIL</sequence>
<dbReference type="InterPro" id="IPR004731">
    <property type="entry name" value="Transaldolase_3B/F6P_aldolase"/>
</dbReference>
<evidence type="ECO:0000256" key="8">
    <source>
        <dbReference type="ARBA" id="ARBA00048810"/>
    </source>
</evidence>
<keyword evidence="11" id="KW-1185">Reference proteome</keyword>
<evidence type="ECO:0000313" key="11">
    <source>
        <dbReference type="Proteomes" id="UP000048908"/>
    </source>
</evidence>
<dbReference type="GO" id="GO:0005737">
    <property type="term" value="C:cytoplasm"/>
    <property type="evidence" value="ECO:0007669"/>
    <property type="project" value="UniProtKB-SubCell"/>
</dbReference>
<evidence type="ECO:0000256" key="6">
    <source>
        <dbReference type="ARBA" id="ARBA00023126"/>
    </source>
</evidence>
<dbReference type="STRING" id="282197.SAMN04488517_101210"/>
<dbReference type="Proteomes" id="UP000048908">
    <property type="component" value="Unassembled WGS sequence"/>
</dbReference>
<dbReference type="InterPro" id="IPR001585">
    <property type="entry name" value="TAL/FSA"/>
</dbReference>
<keyword evidence="5 9" id="KW-0808">Transferase</keyword>
<dbReference type="PANTHER" id="PTHR10683">
    <property type="entry name" value="TRANSALDOLASE"/>
    <property type="match status" value="1"/>
</dbReference>
<dbReference type="InterPro" id="IPR018225">
    <property type="entry name" value="Transaldolase_AS"/>
</dbReference>
<dbReference type="GO" id="GO:0006098">
    <property type="term" value="P:pentose-phosphate shunt"/>
    <property type="evidence" value="ECO:0007669"/>
    <property type="project" value="UniProtKB-UniRule"/>
</dbReference>
<organism evidence="10 11">
    <name type="scientific">Jannaschia rubra</name>
    <dbReference type="NCBI Taxonomy" id="282197"/>
    <lineage>
        <taxon>Bacteria</taxon>
        <taxon>Pseudomonadati</taxon>
        <taxon>Pseudomonadota</taxon>
        <taxon>Alphaproteobacteria</taxon>
        <taxon>Rhodobacterales</taxon>
        <taxon>Roseobacteraceae</taxon>
        <taxon>Jannaschia</taxon>
    </lineage>
</organism>
<name>A0A0M6XK18_9RHOB</name>
<dbReference type="EMBL" id="CXPG01000009">
    <property type="protein sequence ID" value="CTQ31449.1"/>
    <property type="molecule type" value="Genomic_DNA"/>
</dbReference>
<dbReference type="InterPro" id="IPR013785">
    <property type="entry name" value="Aldolase_TIM"/>
</dbReference>
<dbReference type="AlphaFoldDB" id="A0A0M6XK18"/>
<dbReference type="InterPro" id="IPR033919">
    <property type="entry name" value="TSA/FSA_arc/bac"/>
</dbReference>
<reference evidence="10 11" key="1">
    <citation type="submission" date="2015-07" db="EMBL/GenBank/DDBJ databases">
        <authorList>
            <person name="Noorani M."/>
        </authorList>
    </citation>
    <scope>NUCLEOTIDE SEQUENCE [LARGE SCALE GENOMIC DNA]</scope>
    <source>
        <strain evidence="10 11">CECT 5088</strain>
    </source>
</reference>
<keyword evidence="4 9" id="KW-0963">Cytoplasm</keyword>
<dbReference type="SUPFAM" id="SSF51569">
    <property type="entry name" value="Aldolase"/>
    <property type="match status" value="1"/>
</dbReference>
<keyword evidence="7 9" id="KW-0704">Schiff base</keyword>
<dbReference type="HAMAP" id="MF_00494">
    <property type="entry name" value="Transaldolase_3b"/>
    <property type="match status" value="1"/>
</dbReference>
<dbReference type="GO" id="GO:0004801">
    <property type="term" value="F:transaldolase activity"/>
    <property type="evidence" value="ECO:0007669"/>
    <property type="project" value="UniProtKB-UniRule"/>
</dbReference>
<comment type="function">
    <text evidence="9">Transaldolase is important for the balance of metabolites in the pentose-phosphate pathway.</text>
</comment>
<dbReference type="FunFam" id="3.20.20.70:FF:000018">
    <property type="entry name" value="Probable transaldolase"/>
    <property type="match status" value="1"/>
</dbReference>
<evidence type="ECO:0000256" key="1">
    <source>
        <dbReference type="ARBA" id="ARBA00004496"/>
    </source>
</evidence>
<comment type="subcellular location">
    <subcellularLocation>
        <location evidence="1 9">Cytoplasm</location>
    </subcellularLocation>
</comment>
<dbReference type="GO" id="GO:0042182">
    <property type="term" value="P:ketone catabolic process"/>
    <property type="evidence" value="ECO:0007669"/>
    <property type="project" value="UniProtKB-ARBA"/>
</dbReference>
<dbReference type="Pfam" id="PF00923">
    <property type="entry name" value="TAL_FSA"/>
    <property type="match status" value="1"/>
</dbReference>
<dbReference type="GO" id="GO:0005975">
    <property type="term" value="P:carbohydrate metabolic process"/>
    <property type="evidence" value="ECO:0007669"/>
    <property type="project" value="InterPro"/>
</dbReference>
<comment type="pathway">
    <text evidence="2 9">Carbohydrate degradation; pentose phosphate pathway; D-glyceraldehyde 3-phosphate and beta-D-fructose 6-phosphate from D-ribose 5-phosphate and D-xylulose 5-phosphate (non-oxidative stage): step 2/3.</text>
</comment>
<comment type="catalytic activity">
    <reaction evidence="8 9">
        <text>D-sedoheptulose 7-phosphate + D-glyceraldehyde 3-phosphate = D-erythrose 4-phosphate + beta-D-fructose 6-phosphate</text>
        <dbReference type="Rhea" id="RHEA:17053"/>
        <dbReference type="ChEBI" id="CHEBI:16897"/>
        <dbReference type="ChEBI" id="CHEBI:57483"/>
        <dbReference type="ChEBI" id="CHEBI:57634"/>
        <dbReference type="ChEBI" id="CHEBI:59776"/>
        <dbReference type="EC" id="2.2.1.2"/>
    </reaction>
</comment>
<keyword evidence="6 9" id="KW-0570">Pentose shunt</keyword>
<dbReference type="CDD" id="cd00956">
    <property type="entry name" value="Transaldolase_FSA"/>
    <property type="match status" value="1"/>
</dbReference>
<evidence type="ECO:0000256" key="7">
    <source>
        <dbReference type="ARBA" id="ARBA00023270"/>
    </source>
</evidence>
<accession>A0A0M6XK18</accession>
<dbReference type="PROSITE" id="PS01054">
    <property type="entry name" value="TRANSALDOLASE_1"/>
    <property type="match status" value="1"/>
</dbReference>
<dbReference type="NCBIfam" id="TIGR00875">
    <property type="entry name" value="fsa_talC_mipB"/>
    <property type="match status" value="1"/>
</dbReference>
<dbReference type="UniPathway" id="UPA00115">
    <property type="reaction ID" value="UER00414"/>
</dbReference>